<feature type="signal peptide" evidence="1">
    <location>
        <begin position="1"/>
        <end position="18"/>
    </location>
</feature>
<evidence type="ECO:0000313" key="2">
    <source>
        <dbReference type="EMBL" id="VYT73547.1"/>
    </source>
</evidence>
<sequence length="200" mass="22603">MKKIALLFIVALAVVLSACNDNTTEKKDNKLLESTKNKEADNVAQETLVAIASSDRKSMSNLFSDQAIKNYCEKTKTTTLAGESGQCSRESLKENGNTFEPDGEFYTILAQYSDGKTYYIAKHDNDVDQKANTDGVKSPENEDMRLEKFAVTSDSNSNHKVSNIYKWSDNEEEEKEVLKKFQTKEDVYELKGNYSDLFKE</sequence>
<protein>
    <recommendedName>
        <fullName evidence="3">Lipoprotein</fullName>
    </recommendedName>
</protein>
<reference evidence="2" key="1">
    <citation type="submission" date="2019-11" db="EMBL/GenBank/DDBJ databases">
        <authorList>
            <person name="Feng L."/>
        </authorList>
    </citation>
    <scope>NUCLEOTIDE SEQUENCE</scope>
    <source>
        <strain evidence="2">SsimulansLFYP27</strain>
    </source>
</reference>
<dbReference type="PROSITE" id="PS51257">
    <property type="entry name" value="PROKAR_LIPOPROTEIN"/>
    <property type="match status" value="1"/>
</dbReference>
<gene>
    <name evidence="2" type="ORF">SSLFYP27_00508</name>
</gene>
<evidence type="ECO:0008006" key="3">
    <source>
        <dbReference type="Google" id="ProtNLM"/>
    </source>
</evidence>
<evidence type="ECO:0000256" key="1">
    <source>
        <dbReference type="SAM" id="SignalP"/>
    </source>
</evidence>
<dbReference type="EMBL" id="CACRUO010000015">
    <property type="protein sequence ID" value="VYT73547.1"/>
    <property type="molecule type" value="Genomic_DNA"/>
</dbReference>
<name>A0A6N2Z5S6_STASI</name>
<proteinExistence type="predicted"/>
<organism evidence="2">
    <name type="scientific">Staphylococcus simulans</name>
    <dbReference type="NCBI Taxonomy" id="1286"/>
    <lineage>
        <taxon>Bacteria</taxon>
        <taxon>Bacillati</taxon>
        <taxon>Bacillota</taxon>
        <taxon>Bacilli</taxon>
        <taxon>Bacillales</taxon>
        <taxon>Staphylococcaceae</taxon>
        <taxon>Staphylococcus</taxon>
    </lineage>
</organism>
<feature type="chain" id="PRO_5038993709" description="Lipoprotein" evidence="1">
    <location>
        <begin position="19"/>
        <end position="200"/>
    </location>
</feature>
<keyword evidence="1" id="KW-0732">Signal</keyword>
<dbReference type="RefSeq" id="WP_156666458.1">
    <property type="nucleotide sequence ID" value="NZ_CACRUO010000015.1"/>
</dbReference>
<dbReference type="AlphaFoldDB" id="A0A6N2Z5S6"/>
<accession>A0A6N2Z5S6</accession>